<feature type="transmembrane region" description="Helical" evidence="1">
    <location>
        <begin position="25"/>
        <end position="47"/>
    </location>
</feature>
<protein>
    <recommendedName>
        <fullName evidence="4">Tat pathway signal sequence domain protein</fullName>
    </recommendedName>
</protein>
<evidence type="ECO:0000313" key="3">
    <source>
        <dbReference type="Proteomes" id="UP000070675"/>
    </source>
</evidence>
<sequence length="187" mass="20187">MRLKRSAQKNMTSRETRVVMSKRQIAIISAAVLLIAVIAGFFIMHLLNKPALQTGGSTRVERTQTKAENSISYDGRSYFLKKNSDGTYSLAQSTKGSSEALELAKLPGTPAGFVLYDGALIIPENLPDGTWDIMAWTMGDGSVATQLVGSDGKPVAGRGTIKKVELKEKSLVLTDADNQTKKIPLSQ</sequence>
<dbReference type="EMBL" id="LSCR01000005">
    <property type="protein sequence ID" value="KXB35275.1"/>
    <property type="molecule type" value="Genomic_DNA"/>
</dbReference>
<dbReference type="STRING" id="1393034.HMPREF3192_00355"/>
<evidence type="ECO:0000256" key="1">
    <source>
        <dbReference type="SAM" id="Phobius"/>
    </source>
</evidence>
<name>A0A133XWE2_9ACTN</name>
<keyword evidence="1" id="KW-0472">Membrane</keyword>
<accession>A0A133XWE2</accession>
<dbReference type="AlphaFoldDB" id="A0A133XWE2"/>
<dbReference type="PATRIC" id="fig|1393034.3.peg.345"/>
<proteinExistence type="predicted"/>
<evidence type="ECO:0008006" key="4">
    <source>
        <dbReference type="Google" id="ProtNLM"/>
    </source>
</evidence>
<gene>
    <name evidence="2" type="ORF">HMPREF3192_00355</name>
</gene>
<dbReference type="Proteomes" id="UP000070675">
    <property type="component" value="Unassembled WGS sequence"/>
</dbReference>
<keyword evidence="1" id="KW-1133">Transmembrane helix</keyword>
<keyword evidence="3" id="KW-1185">Reference proteome</keyword>
<organism evidence="2 3">
    <name type="scientific">Atopobium deltae</name>
    <dbReference type="NCBI Taxonomy" id="1393034"/>
    <lineage>
        <taxon>Bacteria</taxon>
        <taxon>Bacillati</taxon>
        <taxon>Actinomycetota</taxon>
        <taxon>Coriobacteriia</taxon>
        <taxon>Coriobacteriales</taxon>
        <taxon>Atopobiaceae</taxon>
        <taxon>Atopobium</taxon>
    </lineage>
</organism>
<reference evidence="3" key="1">
    <citation type="submission" date="2016-01" db="EMBL/GenBank/DDBJ databases">
        <authorList>
            <person name="Mitreva M."/>
            <person name="Pepin K.H."/>
            <person name="Mihindukulasuriya K.A."/>
            <person name="Fulton R."/>
            <person name="Fronick C."/>
            <person name="O'Laughlin M."/>
            <person name="Miner T."/>
            <person name="Herter B."/>
            <person name="Rosa B.A."/>
            <person name="Cordes M."/>
            <person name="Tomlinson C."/>
            <person name="Wollam A."/>
            <person name="Palsikar V.B."/>
            <person name="Mardis E.R."/>
            <person name="Wilson R.K."/>
        </authorList>
    </citation>
    <scope>NUCLEOTIDE SEQUENCE [LARGE SCALE GENOMIC DNA]</scope>
    <source>
        <strain evidence="3">DNF00019</strain>
    </source>
</reference>
<evidence type="ECO:0000313" key="2">
    <source>
        <dbReference type="EMBL" id="KXB35275.1"/>
    </source>
</evidence>
<keyword evidence="1" id="KW-0812">Transmembrane</keyword>
<comment type="caution">
    <text evidence="2">The sequence shown here is derived from an EMBL/GenBank/DDBJ whole genome shotgun (WGS) entry which is preliminary data.</text>
</comment>